<dbReference type="PANTHER" id="PTHR12881">
    <property type="entry name" value="MEDIATOR OF RNA POLYMERASE II TRANSCRIPTION SUBUNIT 1"/>
    <property type="match status" value="1"/>
</dbReference>
<proteinExistence type="inferred from homology"/>
<evidence type="ECO:0000256" key="7">
    <source>
        <dbReference type="ARBA" id="ARBA00023242"/>
    </source>
</evidence>
<reference evidence="12" key="1">
    <citation type="journal article" date="2019" name="IScience">
        <title>Narwhal Genome Reveals Long-Term Low Genetic Diversity despite Current Large Abundance Size.</title>
        <authorList>
            <person name="Westbury M.V."/>
            <person name="Petersen B."/>
            <person name="Garde E."/>
            <person name="Heide-Jorgensen M.P."/>
            <person name="Lorenzen E.D."/>
        </authorList>
    </citation>
    <scope>NUCLEOTIDE SEQUENCE [LARGE SCALE GENOMIC DNA]</scope>
</reference>
<dbReference type="GO" id="GO:0016592">
    <property type="term" value="C:mediator complex"/>
    <property type="evidence" value="ECO:0007669"/>
    <property type="project" value="InterPro"/>
</dbReference>
<keyword evidence="6 9" id="KW-0804">Transcription</keyword>
<name>A0A4U1EPI0_MONMO</name>
<comment type="caution">
    <text evidence="11">The sequence shown here is derived from an EMBL/GenBank/DDBJ whole genome shotgun (WGS) entry which is preliminary data.</text>
</comment>
<evidence type="ECO:0000256" key="4">
    <source>
        <dbReference type="ARBA" id="ARBA00023015"/>
    </source>
</evidence>
<feature type="domain" description="Mediator complex subunit Med1" evidence="10">
    <location>
        <begin position="45"/>
        <end position="187"/>
    </location>
</feature>
<evidence type="ECO:0000256" key="8">
    <source>
        <dbReference type="ARBA" id="ARBA00031254"/>
    </source>
</evidence>
<dbReference type="Pfam" id="PF10744">
    <property type="entry name" value="Med1"/>
    <property type="match status" value="1"/>
</dbReference>
<evidence type="ECO:0000313" key="11">
    <source>
        <dbReference type="EMBL" id="TKC38451.1"/>
    </source>
</evidence>
<dbReference type="AlphaFoldDB" id="A0A4U1EPI0"/>
<dbReference type="Proteomes" id="UP000308365">
    <property type="component" value="Unassembled WGS sequence"/>
</dbReference>
<dbReference type="GO" id="GO:0003712">
    <property type="term" value="F:transcription coregulator activity"/>
    <property type="evidence" value="ECO:0007669"/>
    <property type="project" value="InterPro"/>
</dbReference>
<evidence type="ECO:0000259" key="10">
    <source>
        <dbReference type="Pfam" id="PF10744"/>
    </source>
</evidence>
<evidence type="ECO:0000256" key="2">
    <source>
        <dbReference type="ARBA" id="ARBA00006210"/>
    </source>
</evidence>
<evidence type="ECO:0000313" key="12">
    <source>
        <dbReference type="Proteomes" id="UP000308365"/>
    </source>
</evidence>
<dbReference type="GO" id="GO:0042974">
    <property type="term" value="F:nuclear retinoic acid receptor binding"/>
    <property type="evidence" value="ECO:0007669"/>
    <property type="project" value="TreeGrafter"/>
</dbReference>
<dbReference type="EMBL" id="RWIC01000990">
    <property type="protein sequence ID" value="TKC38451.1"/>
    <property type="molecule type" value="Genomic_DNA"/>
</dbReference>
<comment type="similarity">
    <text evidence="2 9">Belongs to the Mediator complex subunit 1 family.</text>
</comment>
<protein>
    <recommendedName>
        <fullName evidence="3 9">Mediator of RNA polymerase II transcription subunit 1</fullName>
    </recommendedName>
    <alternativeName>
        <fullName evidence="8 9">Mediator complex subunit 1</fullName>
    </alternativeName>
</protein>
<gene>
    <name evidence="11" type="ORF">EI555_002553</name>
</gene>
<keyword evidence="4 9" id="KW-0805">Transcription regulation</keyword>
<evidence type="ECO:0000256" key="6">
    <source>
        <dbReference type="ARBA" id="ARBA00023163"/>
    </source>
</evidence>
<comment type="subcellular location">
    <subcellularLocation>
        <location evidence="1 9">Nucleus</location>
    </subcellularLocation>
</comment>
<dbReference type="InterPro" id="IPR019680">
    <property type="entry name" value="Mediator_Med1"/>
</dbReference>
<evidence type="ECO:0000256" key="1">
    <source>
        <dbReference type="ARBA" id="ARBA00004123"/>
    </source>
</evidence>
<dbReference type="GO" id="GO:0097067">
    <property type="term" value="P:cellular response to thyroid hormone stimulus"/>
    <property type="evidence" value="ECO:0007669"/>
    <property type="project" value="TreeGrafter"/>
</dbReference>
<evidence type="ECO:0000256" key="9">
    <source>
        <dbReference type="RuleBase" id="RU364059"/>
    </source>
</evidence>
<keyword evidence="7 9" id="KW-0539">Nucleus</keyword>
<evidence type="ECO:0000256" key="3">
    <source>
        <dbReference type="ARBA" id="ARBA00020612"/>
    </source>
</evidence>
<keyword evidence="5 9" id="KW-0010">Activator</keyword>
<sequence>MRAQGVTEESENVSKMSSLLERLHAKFNQSRTWSETIKLVRQFIASDTECYITSDMLYVEVQLDPAGQFCDVKVAHHGENPVSCPELVQQLRGKIFDEFSKHLKGLVNLYNLPGDNKLKTKMYLALQSLEQDLFKMAVMYWKVTNAGPLDKILHGSVGYLTPRSGGHLINLKYYASPSDMLDDKTTSPIVLHKNNVP</sequence>
<dbReference type="GO" id="GO:0045944">
    <property type="term" value="P:positive regulation of transcription by RNA polymerase II"/>
    <property type="evidence" value="ECO:0007669"/>
    <property type="project" value="UniProtKB-ARBA"/>
</dbReference>
<comment type="function">
    <text evidence="9">Component of the Mediator complex, a coactivator involved in the regulated transcription of nearly all RNA polymerase II-dependent genes. Mediator functions as a bridge to convey information from gene-specific regulatory proteins to the basal RNA polymerase II transcription machinery. Mediator is recruited to promoters by direct interactions with regulatory proteins and serves as a scaffold for the assembly of a functional preinitiation complex with RNA polymerase II and the general transcription factors.</text>
</comment>
<evidence type="ECO:0000256" key="5">
    <source>
        <dbReference type="ARBA" id="ARBA00023159"/>
    </source>
</evidence>
<organism evidence="11 12">
    <name type="scientific">Monodon monoceros</name>
    <name type="common">Narwhal</name>
    <name type="synonym">Ceratodon monodon</name>
    <dbReference type="NCBI Taxonomy" id="40151"/>
    <lineage>
        <taxon>Eukaryota</taxon>
        <taxon>Metazoa</taxon>
        <taxon>Chordata</taxon>
        <taxon>Craniata</taxon>
        <taxon>Vertebrata</taxon>
        <taxon>Euteleostomi</taxon>
        <taxon>Mammalia</taxon>
        <taxon>Eutheria</taxon>
        <taxon>Laurasiatheria</taxon>
        <taxon>Artiodactyla</taxon>
        <taxon>Whippomorpha</taxon>
        <taxon>Cetacea</taxon>
        <taxon>Odontoceti</taxon>
        <taxon>Monodontidae</taxon>
        <taxon>Monodon</taxon>
    </lineage>
</organism>
<dbReference type="PANTHER" id="PTHR12881:SF10">
    <property type="entry name" value="MEDIATOR OF RNA POLYMERASE II TRANSCRIPTION SUBUNIT 1"/>
    <property type="match status" value="1"/>
</dbReference>
<dbReference type="InterPro" id="IPR051999">
    <property type="entry name" value="Mediator_complex_subunit_1"/>
</dbReference>
<dbReference type="GO" id="GO:0046966">
    <property type="term" value="F:nuclear thyroid hormone receptor binding"/>
    <property type="evidence" value="ECO:0007669"/>
    <property type="project" value="TreeGrafter"/>
</dbReference>
<dbReference type="GO" id="GO:0042809">
    <property type="term" value="F:nuclear vitamin D receptor binding"/>
    <property type="evidence" value="ECO:0007669"/>
    <property type="project" value="TreeGrafter"/>
</dbReference>
<accession>A0A4U1EPI0</accession>